<keyword evidence="16" id="KW-1185">Reference proteome</keyword>
<evidence type="ECO:0000256" key="7">
    <source>
        <dbReference type="ARBA" id="ARBA00023136"/>
    </source>
</evidence>
<keyword evidence="7 12" id="KW-0472">Membrane</keyword>
<evidence type="ECO:0000256" key="3">
    <source>
        <dbReference type="ARBA" id="ARBA00022692"/>
    </source>
</evidence>
<sequence length="661" mass="73704">MVEMSVVELRTLPLGFRFHPTDEELVTHYLKGKITGRINSESEVIPEIDVCKCEPWDLPDKSLIRSDDPEWFFFAPKDRKYPNGSRSNRATEAGYWKATGKDRIIKSKGDKRKQHTIGMKKTLVFHRGRAPKGERTGWIMHEYRTTEPEFESGEQGGYVLYRLFRKQEEKTERSSPEEVDRSGYSPTPSRSSPDNLEANEEANTPLNKESPESALHESPIELPKSVETNGGSMTRWLADRNDNLMVTAPDVSHIPFHGHAAGVAKQVDPSVGASGHLVNPHNGNDDYNKFVSDFTPILPLENAFFTDIQQGAFGFDGIMNPLDPLDAFLNQTLVDPDEHSSTTSKVQYDSDIPTEFENHWNMKVEPQDDQCWWANIGFEPDEPNPLLPCDTTDQDILSVDSGADSFNELFNSMEETGIIVRPQQLDSTVQPNHVFASQGNAARRLRLQVESREIITKDESEDEVSCVLTPDCLNDSVEESTAEKDVASDGDEAESTGIVIRSHHPAPRSSSESSFTQQGTAMQRLRLQSGLNKGQRPSTDDSSSCIIDEPGSQHKAEKAEIEEDASTNLAGSADDLPGNIHDDEQKNIPEHGAEMTSPEAKSVLRLRKTSEEGNKDVKQESCLEPHVRAPMQKGGFQSYIIWLVLPVALLLLLCVGTYGWV</sequence>
<dbReference type="IntAct" id="A0A1D6PVX4">
    <property type="interactions" value="9"/>
</dbReference>
<keyword evidence="8" id="KW-0010">Activator</keyword>
<keyword evidence="10" id="KW-0539">Nucleus</keyword>
<dbReference type="GO" id="GO:0006355">
    <property type="term" value="P:regulation of DNA-templated transcription"/>
    <property type="evidence" value="ECO:0007669"/>
    <property type="project" value="InterPro"/>
</dbReference>
<dbReference type="STRING" id="4577.A0A1D6PVX4"/>
<feature type="compositionally biased region" description="Basic and acidic residues" evidence="11">
    <location>
        <begin position="169"/>
        <end position="181"/>
    </location>
</feature>
<gene>
    <name evidence="15" type="primary">LOC100279888</name>
    <name evidence="14" type="ORF">ZEAMMB73_Zm00001d049540</name>
</gene>
<dbReference type="Proteomes" id="UP000007305">
    <property type="component" value="Chromosome 4"/>
</dbReference>
<evidence type="ECO:0000256" key="2">
    <source>
        <dbReference type="ARBA" id="ARBA00004167"/>
    </source>
</evidence>
<dbReference type="InterPro" id="IPR036093">
    <property type="entry name" value="NAC_dom_sf"/>
</dbReference>
<dbReference type="AlphaFoldDB" id="A0A1D6PVX4"/>
<reference evidence="16" key="1">
    <citation type="journal article" date="2009" name="Science">
        <title>The B73 maize genome: complexity, diversity, and dynamics.</title>
        <authorList>
            <person name="Schnable P.S."/>
            <person name="Ware D."/>
            <person name="Fulton R.S."/>
            <person name="Stein J.C."/>
            <person name="Wei F."/>
            <person name="Pasternak S."/>
            <person name="Liang C."/>
            <person name="Zhang J."/>
            <person name="Fulton L."/>
            <person name="Graves T.A."/>
            <person name="Minx P."/>
            <person name="Reily A.D."/>
            <person name="Courtney L."/>
            <person name="Kruchowski S.S."/>
            <person name="Tomlinson C."/>
            <person name="Strong C."/>
            <person name="Delehaunty K."/>
            <person name="Fronick C."/>
            <person name="Courtney B."/>
            <person name="Rock S.M."/>
            <person name="Belter E."/>
            <person name="Du F."/>
            <person name="Kim K."/>
            <person name="Abbott R.M."/>
            <person name="Cotton M."/>
            <person name="Levy A."/>
            <person name="Marchetto P."/>
            <person name="Ochoa K."/>
            <person name="Jackson S.M."/>
            <person name="Gillam B."/>
            <person name="Chen W."/>
            <person name="Yan L."/>
            <person name="Higginbotham J."/>
            <person name="Cardenas M."/>
            <person name="Waligorski J."/>
            <person name="Applebaum E."/>
            <person name="Phelps L."/>
            <person name="Falcone J."/>
            <person name="Kanchi K."/>
            <person name="Thane T."/>
            <person name="Scimone A."/>
            <person name="Thane N."/>
            <person name="Henke J."/>
            <person name="Wang T."/>
            <person name="Ruppert J."/>
            <person name="Shah N."/>
            <person name="Rotter K."/>
            <person name="Hodges J."/>
            <person name="Ingenthron E."/>
            <person name="Cordes M."/>
            <person name="Kohlberg S."/>
            <person name="Sgro J."/>
            <person name="Delgado B."/>
            <person name="Mead K."/>
            <person name="Chinwalla A."/>
            <person name="Leonard S."/>
            <person name="Crouse K."/>
            <person name="Collura K."/>
            <person name="Kudrna D."/>
            <person name="Currie J."/>
            <person name="He R."/>
            <person name="Angelova A."/>
            <person name="Rajasekar S."/>
            <person name="Mueller T."/>
            <person name="Lomeli R."/>
            <person name="Scara G."/>
            <person name="Ko A."/>
            <person name="Delaney K."/>
            <person name="Wissotski M."/>
            <person name="Lopez G."/>
            <person name="Campos D."/>
            <person name="Braidotti M."/>
            <person name="Ashley E."/>
            <person name="Golser W."/>
            <person name="Kim H."/>
            <person name="Lee S."/>
            <person name="Lin J."/>
            <person name="Dujmic Z."/>
            <person name="Kim W."/>
            <person name="Talag J."/>
            <person name="Zuccolo A."/>
            <person name="Fan C."/>
            <person name="Sebastian A."/>
            <person name="Kramer M."/>
            <person name="Spiegel L."/>
            <person name="Nascimento L."/>
            <person name="Zutavern T."/>
            <person name="Miller B."/>
            <person name="Ambroise C."/>
            <person name="Muller S."/>
            <person name="Spooner W."/>
            <person name="Narechania A."/>
            <person name="Ren L."/>
            <person name="Wei S."/>
            <person name="Kumari S."/>
            <person name="Faga B."/>
            <person name="Levy M.J."/>
            <person name="McMahan L."/>
            <person name="Van Buren P."/>
            <person name="Vaughn M.W."/>
            <person name="Ying K."/>
            <person name="Yeh C.-T."/>
            <person name="Emrich S.J."/>
            <person name="Jia Y."/>
            <person name="Kalyanaraman A."/>
            <person name="Hsia A.-P."/>
            <person name="Barbazuk W.B."/>
            <person name="Baucom R.S."/>
            <person name="Brutnell T.P."/>
            <person name="Carpita N.C."/>
            <person name="Chaparro C."/>
            <person name="Chia J.-M."/>
            <person name="Deragon J.-M."/>
            <person name="Estill J.C."/>
            <person name="Fu Y."/>
            <person name="Jeddeloh J.A."/>
            <person name="Han Y."/>
            <person name="Lee H."/>
            <person name="Li P."/>
            <person name="Lisch D.R."/>
            <person name="Liu S."/>
            <person name="Liu Z."/>
            <person name="Nagel D.H."/>
            <person name="McCann M.C."/>
            <person name="SanMiguel P."/>
            <person name="Myers A.M."/>
            <person name="Nettleton D."/>
            <person name="Nguyen J."/>
            <person name="Penning B.W."/>
            <person name="Ponnala L."/>
            <person name="Schneider K.L."/>
            <person name="Schwartz D.C."/>
            <person name="Sharma A."/>
            <person name="Soderlund C."/>
            <person name="Springer N.M."/>
            <person name="Sun Q."/>
            <person name="Wang H."/>
            <person name="Waterman M."/>
            <person name="Westerman R."/>
            <person name="Wolfgruber T.K."/>
            <person name="Yang L."/>
            <person name="Yu Y."/>
            <person name="Zhang L."/>
            <person name="Zhou S."/>
            <person name="Zhu Q."/>
            <person name="Bennetzen J.L."/>
            <person name="Dawe R.K."/>
            <person name="Jiang J."/>
            <person name="Jiang N."/>
            <person name="Presting G.G."/>
            <person name="Wessler S.R."/>
            <person name="Aluru S."/>
            <person name="Martienssen R.A."/>
            <person name="Clifton S.W."/>
            <person name="McCombie W.R."/>
            <person name="Wing R.A."/>
            <person name="Wilson R.K."/>
        </authorList>
    </citation>
    <scope>NUCLEOTIDE SEQUENCE [LARGE SCALE GENOMIC DNA]</scope>
    <source>
        <strain evidence="16">cv. B73</strain>
    </source>
</reference>
<feature type="transmembrane region" description="Helical" evidence="12">
    <location>
        <begin position="639"/>
        <end position="660"/>
    </location>
</feature>
<keyword evidence="5" id="KW-0805">Transcription regulation</keyword>
<evidence type="ECO:0000313" key="16">
    <source>
        <dbReference type="Proteomes" id="UP000007305"/>
    </source>
</evidence>
<evidence type="ECO:0000256" key="9">
    <source>
        <dbReference type="ARBA" id="ARBA00023163"/>
    </source>
</evidence>
<evidence type="ECO:0000256" key="11">
    <source>
        <dbReference type="SAM" id="MobiDB-lite"/>
    </source>
</evidence>
<accession>A0A1D6PVX4</accession>
<evidence type="ECO:0000256" key="12">
    <source>
        <dbReference type="SAM" id="Phobius"/>
    </source>
</evidence>
<dbReference type="Gramene" id="Zm00001eb172410_T003">
    <property type="protein sequence ID" value="Zm00001eb172410_P003"/>
    <property type="gene ID" value="Zm00001eb172410"/>
</dbReference>
<dbReference type="ExpressionAtlas" id="A0A1D6PVX4">
    <property type="expression patterns" value="baseline and differential"/>
</dbReference>
<dbReference type="InterPro" id="IPR003441">
    <property type="entry name" value="NAC-dom"/>
</dbReference>
<dbReference type="GO" id="GO:0016020">
    <property type="term" value="C:membrane"/>
    <property type="evidence" value="ECO:0007669"/>
    <property type="project" value="UniProtKB-SubCell"/>
</dbReference>
<evidence type="ECO:0000256" key="6">
    <source>
        <dbReference type="ARBA" id="ARBA00023125"/>
    </source>
</evidence>
<dbReference type="EMBL" id="CM000780">
    <property type="protein sequence ID" value="AQK50723.1"/>
    <property type="molecule type" value="Genomic_DNA"/>
</dbReference>
<reference evidence="15" key="4">
    <citation type="submission" date="2021-05" db="UniProtKB">
        <authorList>
            <consortium name="EnsemblPlants"/>
        </authorList>
    </citation>
    <scope>IDENTIFICATION</scope>
    <source>
        <strain evidence="15">cv. B73</strain>
    </source>
</reference>
<dbReference type="PANTHER" id="PTHR31744">
    <property type="entry name" value="PROTEIN CUP-SHAPED COTYLEDON 2-RELATED"/>
    <property type="match status" value="1"/>
</dbReference>
<evidence type="ECO:0000259" key="13">
    <source>
        <dbReference type="PROSITE" id="PS51005"/>
    </source>
</evidence>
<reference evidence="14" key="2">
    <citation type="submission" date="2015-12" db="EMBL/GenBank/DDBJ databases">
        <title>Update maize B73 reference genome by single molecule sequencing technologies.</title>
        <authorList>
            <consortium name="Maize Genome Sequencing Project"/>
            <person name="Ware D."/>
        </authorList>
    </citation>
    <scope>NUCLEOTIDE SEQUENCE</scope>
    <source>
        <tissue evidence="14">Seedling</tissue>
    </source>
</reference>
<feature type="compositionally biased region" description="Basic and acidic residues" evidence="11">
    <location>
        <begin position="209"/>
        <end position="219"/>
    </location>
</feature>
<keyword evidence="17" id="KW-1267">Proteomics identification</keyword>
<name>A0A1D6PVX4_MAIZE</name>
<reference evidence="15" key="3">
    <citation type="submission" date="2019-07" db="EMBL/GenBank/DDBJ databases">
        <authorList>
            <person name="Seetharam A."/>
            <person name="Woodhouse M."/>
            <person name="Cannon E."/>
        </authorList>
    </citation>
    <scope>NUCLEOTIDE SEQUENCE [LARGE SCALE GENOMIC DNA]</scope>
    <source>
        <strain evidence="15">cv. B73</strain>
    </source>
</reference>
<keyword evidence="6" id="KW-0238">DNA-binding</keyword>
<dbReference type="GO" id="GO:0005634">
    <property type="term" value="C:nucleus"/>
    <property type="evidence" value="ECO:0007669"/>
    <property type="project" value="UniProtKB-SubCell"/>
</dbReference>
<evidence type="ECO:0000256" key="4">
    <source>
        <dbReference type="ARBA" id="ARBA00022989"/>
    </source>
</evidence>
<dbReference type="FunFam" id="2.170.150.80:FF:000002">
    <property type="entry name" value="Nac domain-containing protein 86"/>
    <property type="match status" value="1"/>
</dbReference>
<evidence type="ECO:0000256" key="10">
    <source>
        <dbReference type="ARBA" id="ARBA00023242"/>
    </source>
</evidence>
<feature type="domain" description="NAC" evidence="13">
    <location>
        <begin position="12"/>
        <end position="166"/>
    </location>
</feature>
<dbReference type="Gene3D" id="2.170.150.80">
    <property type="entry name" value="NAC domain"/>
    <property type="match status" value="1"/>
</dbReference>
<dbReference type="SMR" id="A0A1D6PVX4"/>
<feature type="compositionally biased region" description="Polar residues" evidence="11">
    <location>
        <begin position="530"/>
        <end position="545"/>
    </location>
</feature>
<feature type="compositionally biased region" description="Polar residues" evidence="11">
    <location>
        <begin position="184"/>
        <end position="194"/>
    </location>
</feature>
<feature type="compositionally biased region" description="Basic and acidic residues" evidence="11">
    <location>
        <begin position="580"/>
        <end position="593"/>
    </location>
</feature>
<organism evidence="14">
    <name type="scientific">Zea mays</name>
    <name type="common">Maize</name>
    <dbReference type="NCBI Taxonomy" id="4577"/>
    <lineage>
        <taxon>Eukaryota</taxon>
        <taxon>Viridiplantae</taxon>
        <taxon>Streptophyta</taxon>
        <taxon>Embryophyta</taxon>
        <taxon>Tracheophyta</taxon>
        <taxon>Spermatophyta</taxon>
        <taxon>Magnoliopsida</taxon>
        <taxon>Liliopsida</taxon>
        <taxon>Poales</taxon>
        <taxon>Poaceae</taxon>
        <taxon>PACMAD clade</taxon>
        <taxon>Panicoideae</taxon>
        <taxon>Andropogonodae</taxon>
        <taxon>Andropogoneae</taxon>
        <taxon>Tripsacinae</taxon>
        <taxon>Zea</taxon>
    </lineage>
</organism>
<evidence type="ECO:0007829" key="17">
    <source>
        <dbReference type="PeptideAtlas" id="A0A1D6PVX4"/>
    </source>
</evidence>
<keyword evidence="3 12" id="KW-0812">Transmembrane</keyword>
<evidence type="ECO:0000256" key="1">
    <source>
        <dbReference type="ARBA" id="ARBA00004123"/>
    </source>
</evidence>
<dbReference type="OrthoDB" id="737278at2759"/>
<dbReference type="GO" id="GO:0000976">
    <property type="term" value="F:transcription cis-regulatory region binding"/>
    <property type="evidence" value="ECO:0007669"/>
    <property type="project" value="UniProtKB-ARBA"/>
</dbReference>
<evidence type="ECO:0000313" key="14">
    <source>
        <dbReference type="EMBL" id="AQK50723.1"/>
    </source>
</evidence>
<comment type="subcellular location">
    <subcellularLocation>
        <location evidence="2">Membrane</location>
        <topology evidence="2">Single-pass membrane protein</topology>
    </subcellularLocation>
    <subcellularLocation>
        <location evidence="1">Nucleus</location>
    </subcellularLocation>
</comment>
<keyword evidence="9" id="KW-0804">Transcription</keyword>
<evidence type="ECO:0000256" key="5">
    <source>
        <dbReference type="ARBA" id="ARBA00023015"/>
    </source>
</evidence>
<dbReference type="SUPFAM" id="SSF101941">
    <property type="entry name" value="NAC domain"/>
    <property type="match status" value="1"/>
</dbReference>
<proteinExistence type="evidence at protein level"/>
<feature type="region of interest" description="Disordered" evidence="11">
    <location>
        <begin position="169"/>
        <end position="228"/>
    </location>
</feature>
<dbReference type="Pfam" id="PF02365">
    <property type="entry name" value="NAM"/>
    <property type="match status" value="1"/>
</dbReference>
<dbReference type="GeneID" id="100279888"/>
<dbReference type="RefSeq" id="XP_020407093.1">
    <property type="nucleotide sequence ID" value="XM_020551504.3"/>
</dbReference>
<protein>
    <submittedName>
        <fullName evidence="14">Putative NAC domain transcription factor superfamily protein</fullName>
    </submittedName>
</protein>
<keyword evidence="4 12" id="KW-1133">Transmembrane helix</keyword>
<evidence type="ECO:0000313" key="15">
    <source>
        <dbReference type="EnsemblPlants" id="Zm00001eb172410_P003"/>
    </source>
</evidence>
<feature type="region of interest" description="Disordered" evidence="11">
    <location>
        <begin position="530"/>
        <end position="601"/>
    </location>
</feature>
<dbReference type="PANTHER" id="PTHR31744:SF216">
    <property type="entry name" value="NAC TRANSCRIPTION FACTOR"/>
    <property type="match status" value="1"/>
</dbReference>
<dbReference type="EnsemblPlants" id="Zm00001eb172410_T003">
    <property type="protein sequence ID" value="Zm00001eb172410_P003"/>
    <property type="gene ID" value="Zm00001eb172410"/>
</dbReference>
<dbReference type="PROSITE" id="PS51005">
    <property type="entry name" value="NAC"/>
    <property type="match status" value="1"/>
</dbReference>
<evidence type="ECO:0000256" key="8">
    <source>
        <dbReference type="ARBA" id="ARBA00023159"/>
    </source>
</evidence>